<keyword evidence="12" id="KW-0282">Flagellum</keyword>
<evidence type="ECO:0000256" key="7">
    <source>
        <dbReference type="ARBA" id="ARBA00022795"/>
    </source>
</evidence>
<evidence type="ECO:0000259" key="11">
    <source>
        <dbReference type="Pfam" id="PF02108"/>
    </source>
</evidence>
<feature type="compositionally biased region" description="Basic and acidic residues" evidence="10">
    <location>
        <begin position="1"/>
        <end position="16"/>
    </location>
</feature>
<protein>
    <recommendedName>
        <fullName evidence="4">Flagellar assembly protein FliH</fullName>
    </recommendedName>
</protein>
<evidence type="ECO:0000313" key="12">
    <source>
        <dbReference type="EMBL" id="MCS4556473.1"/>
    </source>
</evidence>
<dbReference type="InterPro" id="IPR000563">
    <property type="entry name" value="Flag_FliH"/>
</dbReference>
<evidence type="ECO:0000313" key="13">
    <source>
        <dbReference type="Proteomes" id="UP001201549"/>
    </source>
</evidence>
<accession>A0ABT2FJI3</accession>
<dbReference type="PANTHER" id="PTHR34982">
    <property type="entry name" value="YOP PROTEINS TRANSLOCATION PROTEIN L"/>
    <property type="match status" value="1"/>
</dbReference>
<dbReference type="NCBIfam" id="NF004270">
    <property type="entry name" value="PRK05687.2-1"/>
    <property type="match status" value="1"/>
</dbReference>
<dbReference type="InterPro" id="IPR051472">
    <property type="entry name" value="T3SS_Stator/FliH"/>
</dbReference>
<dbReference type="NCBIfam" id="NF004267">
    <property type="entry name" value="PRK05687.1-3"/>
    <property type="match status" value="1"/>
</dbReference>
<dbReference type="Pfam" id="PF02108">
    <property type="entry name" value="FliH"/>
    <property type="match status" value="1"/>
</dbReference>
<keyword evidence="6" id="KW-0963">Cytoplasm</keyword>
<keyword evidence="8" id="KW-0653">Protein transport</keyword>
<keyword evidence="13" id="KW-1185">Reference proteome</keyword>
<dbReference type="PANTHER" id="PTHR34982:SF1">
    <property type="entry name" value="FLAGELLAR ASSEMBLY PROTEIN FLIH"/>
    <property type="match status" value="1"/>
</dbReference>
<evidence type="ECO:0000256" key="6">
    <source>
        <dbReference type="ARBA" id="ARBA00022490"/>
    </source>
</evidence>
<feature type="domain" description="Flagellar assembly protein FliH/Type III secretion system HrpE" evidence="11">
    <location>
        <begin position="119"/>
        <end position="245"/>
    </location>
</feature>
<comment type="function">
    <text evidence="1">Needed for flagellar regrowth and assembly.</text>
</comment>
<evidence type="ECO:0000256" key="10">
    <source>
        <dbReference type="SAM" id="MobiDB-lite"/>
    </source>
</evidence>
<feature type="region of interest" description="Disordered" evidence="10">
    <location>
        <begin position="258"/>
        <end position="299"/>
    </location>
</feature>
<sequence length="299" mass="32895">MAEHDQAQQRDDEAHNEVNPWDLPDVGASLVVPDTNVFGRKSAQYQPVEPPKKIVPPTLAEIEQLRAEAEQEGHEQGHAEGLQQGMEEGRLQGLQQGHAEGFEQGKQQGLAEGLAAAQEKLQAFEQLLAQFQLPLAVLDTQVEQSLLQLAQSLAKQAIHHELNTHPDIILSALRAGIDALPMREQRVSVRLHPEDVALVTELYGAEQLAKNQWQLEKDPGLSRGSCIVSCERSQVDMQLEQRIATVFAGIEQRQQQLTSEQHELEQQLPTSQPTAATDAVDDTTAEDNDDAATANSVTE</sequence>
<evidence type="ECO:0000256" key="9">
    <source>
        <dbReference type="ARBA" id="ARBA00023225"/>
    </source>
</evidence>
<comment type="similarity">
    <text evidence="3">Belongs to the FliH family.</text>
</comment>
<organism evidence="12 13">
    <name type="scientific">Shewanella electrica</name>
    <dbReference type="NCBI Taxonomy" id="515560"/>
    <lineage>
        <taxon>Bacteria</taxon>
        <taxon>Pseudomonadati</taxon>
        <taxon>Pseudomonadota</taxon>
        <taxon>Gammaproteobacteria</taxon>
        <taxon>Alteromonadales</taxon>
        <taxon>Shewanellaceae</taxon>
        <taxon>Shewanella</taxon>
    </lineage>
</organism>
<keyword evidence="7" id="KW-1005">Bacterial flagellum biogenesis</keyword>
<reference evidence="12 13" key="1">
    <citation type="submission" date="2022-02" db="EMBL/GenBank/DDBJ databases">
        <authorList>
            <person name="Zhuang L."/>
        </authorList>
    </citation>
    <scope>NUCLEOTIDE SEQUENCE [LARGE SCALE GENOMIC DNA]</scope>
    <source>
        <strain evidence="12 13">C32</strain>
    </source>
</reference>
<reference evidence="13" key="2">
    <citation type="submission" date="2023-07" db="EMBL/GenBank/DDBJ databases">
        <title>Shewanella mangrovi sp. nov., an acetaldehyde- degrading bacterium isolated from mangrove sediment.</title>
        <authorList>
            <person name="Liu Y."/>
        </authorList>
    </citation>
    <scope>NUCLEOTIDE SEQUENCE [LARGE SCALE GENOMIC DNA]</scope>
    <source>
        <strain evidence="13">C32</strain>
    </source>
</reference>
<evidence type="ECO:0000256" key="3">
    <source>
        <dbReference type="ARBA" id="ARBA00006602"/>
    </source>
</evidence>
<dbReference type="InterPro" id="IPR018035">
    <property type="entry name" value="Flagellar_FliH/T3SS_HrpE"/>
</dbReference>
<keyword evidence="9" id="KW-1006">Bacterial flagellum protein export</keyword>
<evidence type="ECO:0000256" key="4">
    <source>
        <dbReference type="ARBA" id="ARBA00016507"/>
    </source>
</evidence>
<evidence type="ECO:0000256" key="2">
    <source>
        <dbReference type="ARBA" id="ARBA00004496"/>
    </source>
</evidence>
<proteinExistence type="inferred from homology"/>
<keyword evidence="5" id="KW-0813">Transport</keyword>
<feature type="compositionally biased region" description="Acidic residues" evidence="10">
    <location>
        <begin position="279"/>
        <end position="290"/>
    </location>
</feature>
<keyword evidence="12" id="KW-0969">Cilium</keyword>
<evidence type="ECO:0000256" key="8">
    <source>
        <dbReference type="ARBA" id="ARBA00022927"/>
    </source>
</evidence>
<gene>
    <name evidence="12" type="primary">fliH</name>
    <name evidence="12" type="ORF">L9G74_08490</name>
</gene>
<keyword evidence="12" id="KW-0966">Cell projection</keyword>
<comment type="subcellular location">
    <subcellularLocation>
        <location evidence="2">Cytoplasm</location>
    </subcellularLocation>
</comment>
<dbReference type="Proteomes" id="UP001201549">
    <property type="component" value="Unassembled WGS sequence"/>
</dbReference>
<dbReference type="EMBL" id="JAKOGG010000004">
    <property type="protein sequence ID" value="MCS4556473.1"/>
    <property type="molecule type" value="Genomic_DNA"/>
</dbReference>
<evidence type="ECO:0000256" key="1">
    <source>
        <dbReference type="ARBA" id="ARBA00003041"/>
    </source>
</evidence>
<comment type="caution">
    <text evidence="12">The sequence shown here is derived from an EMBL/GenBank/DDBJ whole genome shotgun (WGS) entry which is preliminary data.</text>
</comment>
<dbReference type="RefSeq" id="WP_238895866.1">
    <property type="nucleotide sequence ID" value="NZ_JAKOGG010000004.1"/>
</dbReference>
<dbReference type="PRINTS" id="PR01003">
    <property type="entry name" value="FLGFLIH"/>
</dbReference>
<evidence type="ECO:0000256" key="5">
    <source>
        <dbReference type="ARBA" id="ARBA00022448"/>
    </source>
</evidence>
<feature type="region of interest" description="Disordered" evidence="10">
    <location>
        <begin position="1"/>
        <end position="27"/>
    </location>
</feature>
<name>A0ABT2FJI3_9GAMM</name>